<proteinExistence type="predicted"/>
<dbReference type="EMBL" id="BMCP01000002">
    <property type="protein sequence ID" value="GGE46972.1"/>
    <property type="molecule type" value="Genomic_DNA"/>
</dbReference>
<feature type="transmembrane region" description="Helical" evidence="6">
    <location>
        <begin position="6"/>
        <end position="23"/>
    </location>
</feature>
<reference evidence="7" key="1">
    <citation type="journal article" date="2014" name="Int. J. Syst. Evol. Microbiol.">
        <title>Complete genome sequence of Corynebacterium casei LMG S-19264T (=DSM 44701T), isolated from a smear-ripened cheese.</title>
        <authorList>
            <consortium name="US DOE Joint Genome Institute (JGI-PGF)"/>
            <person name="Walter F."/>
            <person name="Albersmeier A."/>
            <person name="Kalinowski J."/>
            <person name="Ruckert C."/>
        </authorList>
    </citation>
    <scope>NUCLEOTIDE SEQUENCE</scope>
    <source>
        <strain evidence="7">CCM 7684</strain>
    </source>
</reference>
<evidence type="ECO:0000313" key="7">
    <source>
        <dbReference type="EMBL" id="GGE46972.1"/>
    </source>
</evidence>
<evidence type="ECO:0000256" key="4">
    <source>
        <dbReference type="ARBA" id="ARBA00023136"/>
    </source>
</evidence>
<feature type="transmembrane region" description="Helical" evidence="6">
    <location>
        <begin position="30"/>
        <end position="51"/>
    </location>
</feature>
<comment type="subcellular location">
    <subcellularLocation>
        <location evidence="1">Membrane</location>
        <topology evidence="1">Multi-pass membrane protein</topology>
    </subcellularLocation>
</comment>
<feature type="transmembrane region" description="Helical" evidence="6">
    <location>
        <begin position="107"/>
        <end position="129"/>
    </location>
</feature>
<feature type="region of interest" description="Disordered" evidence="5">
    <location>
        <begin position="171"/>
        <end position="220"/>
    </location>
</feature>
<dbReference type="GO" id="GO:0016020">
    <property type="term" value="C:membrane"/>
    <property type="evidence" value="ECO:0007669"/>
    <property type="project" value="UniProtKB-SubCell"/>
</dbReference>
<keyword evidence="3 6" id="KW-1133">Transmembrane helix</keyword>
<dbReference type="PANTHER" id="PTHR36926:SF1">
    <property type="entry name" value="COLICIN V PRODUCTION PROTEIN"/>
    <property type="match status" value="1"/>
</dbReference>
<reference evidence="7" key="2">
    <citation type="submission" date="2020-09" db="EMBL/GenBank/DDBJ databases">
        <authorList>
            <person name="Sun Q."/>
            <person name="Sedlacek I."/>
        </authorList>
    </citation>
    <scope>NUCLEOTIDE SEQUENCE</scope>
    <source>
        <strain evidence="7">CCM 7684</strain>
    </source>
</reference>
<accession>A0A8J2YJG3</accession>
<name>A0A8J2YJG3_9RHOB</name>
<dbReference type="RefSeq" id="WP_268235581.1">
    <property type="nucleotide sequence ID" value="NZ_BMCP01000002.1"/>
</dbReference>
<dbReference type="GO" id="GO:0009403">
    <property type="term" value="P:toxin biosynthetic process"/>
    <property type="evidence" value="ECO:0007669"/>
    <property type="project" value="InterPro"/>
</dbReference>
<evidence type="ECO:0000256" key="1">
    <source>
        <dbReference type="ARBA" id="ARBA00004141"/>
    </source>
</evidence>
<evidence type="ECO:0000313" key="8">
    <source>
        <dbReference type="Proteomes" id="UP000602745"/>
    </source>
</evidence>
<organism evidence="7 8">
    <name type="scientific">Agaricicola taiwanensis</name>
    <dbReference type="NCBI Taxonomy" id="591372"/>
    <lineage>
        <taxon>Bacteria</taxon>
        <taxon>Pseudomonadati</taxon>
        <taxon>Pseudomonadota</taxon>
        <taxon>Alphaproteobacteria</taxon>
        <taxon>Rhodobacterales</taxon>
        <taxon>Paracoccaceae</taxon>
        <taxon>Agaricicola</taxon>
    </lineage>
</organism>
<evidence type="ECO:0000256" key="6">
    <source>
        <dbReference type="SAM" id="Phobius"/>
    </source>
</evidence>
<dbReference type="InterPro" id="IPR052719">
    <property type="entry name" value="CvpA-like"/>
</dbReference>
<dbReference type="PANTHER" id="PTHR36926">
    <property type="entry name" value="COLICIN V PRODUCTION PROTEIN"/>
    <property type="match status" value="1"/>
</dbReference>
<gene>
    <name evidence="7" type="primary">cvpA</name>
    <name evidence="7" type="ORF">GCM10007276_25210</name>
</gene>
<dbReference type="InterPro" id="IPR003825">
    <property type="entry name" value="Colicin-V_CvpA"/>
</dbReference>
<feature type="transmembrane region" description="Helical" evidence="6">
    <location>
        <begin position="63"/>
        <end position="87"/>
    </location>
</feature>
<keyword evidence="4 6" id="KW-0472">Membrane</keyword>
<feature type="compositionally biased region" description="Polar residues" evidence="5">
    <location>
        <begin position="189"/>
        <end position="209"/>
    </location>
</feature>
<dbReference type="Proteomes" id="UP000602745">
    <property type="component" value="Unassembled WGS sequence"/>
</dbReference>
<dbReference type="Pfam" id="PF02674">
    <property type="entry name" value="Colicin_V"/>
    <property type="match status" value="1"/>
</dbReference>
<evidence type="ECO:0000256" key="3">
    <source>
        <dbReference type="ARBA" id="ARBA00022989"/>
    </source>
</evidence>
<keyword evidence="8" id="KW-1185">Reference proteome</keyword>
<sequence length="220" mass="23817">MPITLLDVIVIAVMLLSALLAMVRGFTREVLSVVSWIAAAAATLYFFPMLQPWMREQITVEPLIIADVITGAVIFIGTLIVVSLVTIRISDLVLDSRIGPLDRSLGFLYGAGRGFILAVIAFLFFGWLVPERSQPVWAQQAQSRMLLENTGESMLALLPEDLEETIFTTIKRSTGEGEQPTVVPDGETQGPSGATQQPEQETSGSNSDLQRLLTPGGASN</sequence>
<dbReference type="AlphaFoldDB" id="A0A8J2YJG3"/>
<protein>
    <submittedName>
        <fullName evidence="7">Colicin V biosynthesis protein</fullName>
    </submittedName>
</protein>
<evidence type="ECO:0000256" key="2">
    <source>
        <dbReference type="ARBA" id="ARBA00022692"/>
    </source>
</evidence>
<comment type="caution">
    <text evidence="7">The sequence shown here is derived from an EMBL/GenBank/DDBJ whole genome shotgun (WGS) entry which is preliminary data.</text>
</comment>
<evidence type="ECO:0000256" key="5">
    <source>
        <dbReference type="SAM" id="MobiDB-lite"/>
    </source>
</evidence>
<keyword evidence="2 6" id="KW-0812">Transmembrane</keyword>